<dbReference type="GO" id="GO:0005507">
    <property type="term" value="F:copper ion binding"/>
    <property type="evidence" value="ECO:0007669"/>
    <property type="project" value="TreeGrafter"/>
</dbReference>
<evidence type="ECO:0000256" key="9">
    <source>
        <dbReference type="ARBA" id="ARBA00049893"/>
    </source>
</evidence>
<evidence type="ECO:0000256" key="4">
    <source>
        <dbReference type="ARBA" id="ARBA00022723"/>
    </source>
</evidence>
<evidence type="ECO:0000256" key="1">
    <source>
        <dbReference type="ARBA" id="ARBA00000553"/>
    </source>
</evidence>
<comment type="catalytic activity">
    <reaction evidence="7">
        <text>adenosine + H2O + H(+) = inosine + NH4(+)</text>
        <dbReference type="Rhea" id="RHEA:24408"/>
        <dbReference type="ChEBI" id="CHEBI:15377"/>
        <dbReference type="ChEBI" id="CHEBI:15378"/>
        <dbReference type="ChEBI" id="CHEBI:16335"/>
        <dbReference type="ChEBI" id="CHEBI:17596"/>
        <dbReference type="ChEBI" id="CHEBI:28938"/>
        <dbReference type="EC" id="3.5.4.4"/>
    </reaction>
    <physiologicalReaction direction="left-to-right" evidence="7">
        <dbReference type="Rhea" id="RHEA:24409"/>
    </physiologicalReaction>
</comment>
<keyword evidence="3" id="KW-0808">Transferase</keyword>
<accession>A0A8G2BH56</accession>
<protein>
    <recommendedName>
        <fullName evidence="10">Purine nucleoside phosphorylase</fullName>
    </recommendedName>
</protein>
<dbReference type="AlphaFoldDB" id="A0A8G2BH56"/>
<comment type="catalytic activity">
    <reaction evidence="1">
        <text>inosine + phosphate = alpha-D-ribose 1-phosphate + hypoxanthine</text>
        <dbReference type="Rhea" id="RHEA:27646"/>
        <dbReference type="ChEBI" id="CHEBI:17368"/>
        <dbReference type="ChEBI" id="CHEBI:17596"/>
        <dbReference type="ChEBI" id="CHEBI:43474"/>
        <dbReference type="ChEBI" id="CHEBI:57720"/>
        <dbReference type="EC" id="2.4.2.1"/>
    </reaction>
    <physiologicalReaction direction="left-to-right" evidence="1">
        <dbReference type="Rhea" id="RHEA:27647"/>
    </physiologicalReaction>
</comment>
<dbReference type="GO" id="GO:0016787">
    <property type="term" value="F:hydrolase activity"/>
    <property type="evidence" value="ECO:0007669"/>
    <property type="project" value="UniProtKB-KW"/>
</dbReference>
<dbReference type="OrthoDB" id="4279at2"/>
<dbReference type="NCBIfam" id="TIGR00726">
    <property type="entry name" value="peptidoglycan editing factor PgeF"/>
    <property type="match status" value="1"/>
</dbReference>
<sequence>MFQIDGFDENGIAHAFFSRRGGVSRGLYTSLNCGRGSRDDPKAVEANRARAASALDMPPGTLFTNHQIHSNKVVVIDETAEPDAKREADALVTNRPGIVIGALAADCAPVLFAAPGDRVIGAAHAGWRGALDGVCDATVDAMIDLGVRADGIKAAVGPCIGVESYEVGPEFPAPFLEQDSANGRFFEKAERDGHFLFDLSGYLVHRLSRLGLGEVVRMASDTCRDEANFFSYRRSRHRGEPDYGRQLAAITLGV</sequence>
<keyword evidence="6" id="KW-0862">Zinc</keyword>
<evidence type="ECO:0000256" key="2">
    <source>
        <dbReference type="ARBA" id="ARBA00007353"/>
    </source>
</evidence>
<reference evidence="11 12" key="1">
    <citation type="submission" date="2016-10" db="EMBL/GenBank/DDBJ databases">
        <authorList>
            <person name="Varghese N."/>
            <person name="Submissions S."/>
        </authorList>
    </citation>
    <scope>NUCLEOTIDE SEQUENCE [LARGE SCALE GENOMIC DNA]</scope>
    <source>
        <strain evidence="11 12">DSM 18839</strain>
    </source>
</reference>
<evidence type="ECO:0000313" key="11">
    <source>
        <dbReference type="EMBL" id="SDF27512.1"/>
    </source>
</evidence>
<comment type="caution">
    <text evidence="11">The sequence shown here is derived from an EMBL/GenBank/DDBJ whole genome shotgun (WGS) entry which is preliminary data.</text>
</comment>
<organism evidence="11 12">
    <name type="scientific">Thalassobaculum litoreum DSM 18839</name>
    <dbReference type="NCBI Taxonomy" id="1123362"/>
    <lineage>
        <taxon>Bacteria</taxon>
        <taxon>Pseudomonadati</taxon>
        <taxon>Pseudomonadota</taxon>
        <taxon>Alphaproteobacteria</taxon>
        <taxon>Rhodospirillales</taxon>
        <taxon>Thalassobaculaceae</taxon>
        <taxon>Thalassobaculum</taxon>
    </lineage>
</organism>
<evidence type="ECO:0000256" key="7">
    <source>
        <dbReference type="ARBA" id="ARBA00047989"/>
    </source>
</evidence>
<dbReference type="Proteomes" id="UP000198615">
    <property type="component" value="Unassembled WGS sequence"/>
</dbReference>
<evidence type="ECO:0000256" key="10">
    <source>
        <dbReference type="RuleBase" id="RU361274"/>
    </source>
</evidence>
<gene>
    <name evidence="11" type="ORF">SAMN05660686_00855</name>
</gene>
<dbReference type="SUPFAM" id="SSF64438">
    <property type="entry name" value="CNF1/YfiH-like putative cysteine hydrolases"/>
    <property type="match status" value="1"/>
</dbReference>
<dbReference type="PANTHER" id="PTHR30616">
    <property type="entry name" value="UNCHARACTERIZED PROTEIN YFIH"/>
    <property type="match status" value="1"/>
</dbReference>
<dbReference type="PANTHER" id="PTHR30616:SF2">
    <property type="entry name" value="PURINE NUCLEOSIDE PHOSPHORYLASE LACC1"/>
    <property type="match status" value="1"/>
</dbReference>
<dbReference type="InterPro" id="IPR003730">
    <property type="entry name" value="Cu_polyphenol_OxRdtase"/>
</dbReference>
<dbReference type="CDD" id="cd16833">
    <property type="entry name" value="YfiH"/>
    <property type="match status" value="1"/>
</dbReference>
<evidence type="ECO:0000256" key="8">
    <source>
        <dbReference type="ARBA" id="ARBA00048968"/>
    </source>
</evidence>
<dbReference type="GO" id="GO:0017061">
    <property type="term" value="F:S-methyl-5-thioadenosine phosphorylase activity"/>
    <property type="evidence" value="ECO:0007669"/>
    <property type="project" value="UniProtKB-EC"/>
</dbReference>
<dbReference type="InterPro" id="IPR038371">
    <property type="entry name" value="Cu_polyphenol_OxRdtase_sf"/>
</dbReference>
<dbReference type="InterPro" id="IPR011324">
    <property type="entry name" value="Cytotoxic_necrot_fac-like_cat"/>
</dbReference>
<dbReference type="EMBL" id="FNBW01000002">
    <property type="protein sequence ID" value="SDF27512.1"/>
    <property type="molecule type" value="Genomic_DNA"/>
</dbReference>
<comment type="similarity">
    <text evidence="2 10">Belongs to the purine nucleoside phosphorylase YfiH/LACC1 family.</text>
</comment>
<name>A0A8G2BH56_9PROT</name>
<comment type="catalytic activity">
    <reaction evidence="9">
        <text>S-methyl-5'-thioadenosine + phosphate = 5-(methylsulfanyl)-alpha-D-ribose 1-phosphate + adenine</text>
        <dbReference type="Rhea" id="RHEA:11852"/>
        <dbReference type="ChEBI" id="CHEBI:16708"/>
        <dbReference type="ChEBI" id="CHEBI:17509"/>
        <dbReference type="ChEBI" id="CHEBI:43474"/>
        <dbReference type="ChEBI" id="CHEBI:58533"/>
        <dbReference type="EC" id="2.4.2.28"/>
    </reaction>
    <physiologicalReaction direction="left-to-right" evidence="9">
        <dbReference type="Rhea" id="RHEA:11853"/>
    </physiologicalReaction>
</comment>
<evidence type="ECO:0000256" key="3">
    <source>
        <dbReference type="ARBA" id="ARBA00022679"/>
    </source>
</evidence>
<evidence type="ECO:0000256" key="5">
    <source>
        <dbReference type="ARBA" id="ARBA00022801"/>
    </source>
</evidence>
<keyword evidence="4" id="KW-0479">Metal-binding</keyword>
<dbReference type="RefSeq" id="WP_093148398.1">
    <property type="nucleotide sequence ID" value="NZ_FNBW01000002.1"/>
</dbReference>
<evidence type="ECO:0000256" key="6">
    <source>
        <dbReference type="ARBA" id="ARBA00022833"/>
    </source>
</evidence>
<comment type="catalytic activity">
    <reaction evidence="8">
        <text>adenosine + phosphate = alpha-D-ribose 1-phosphate + adenine</text>
        <dbReference type="Rhea" id="RHEA:27642"/>
        <dbReference type="ChEBI" id="CHEBI:16335"/>
        <dbReference type="ChEBI" id="CHEBI:16708"/>
        <dbReference type="ChEBI" id="CHEBI:43474"/>
        <dbReference type="ChEBI" id="CHEBI:57720"/>
        <dbReference type="EC" id="2.4.2.1"/>
    </reaction>
    <physiologicalReaction direction="left-to-right" evidence="8">
        <dbReference type="Rhea" id="RHEA:27643"/>
    </physiologicalReaction>
</comment>
<evidence type="ECO:0000313" key="12">
    <source>
        <dbReference type="Proteomes" id="UP000198615"/>
    </source>
</evidence>
<proteinExistence type="inferred from homology"/>
<keyword evidence="12" id="KW-1185">Reference proteome</keyword>
<dbReference type="Gene3D" id="3.60.140.10">
    <property type="entry name" value="CNF1/YfiH-like putative cysteine hydrolases"/>
    <property type="match status" value="1"/>
</dbReference>
<dbReference type="Pfam" id="PF02578">
    <property type="entry name" value="Cu-oxidase_4"/>
    <property type="match status" value="1"/>
</dbReference>
<keyword evidence="5" id="KW-0378">Hydrolase</keyword>